<reference evidence="2 3" key="1">
    <citation type="journal article" date="2019" name="Environ. Microbiol.">
        <title>Species interactions and distinct microbial communities in high Arctic permafrost affected cryosols are associated with the CH4 and CO2 gas fluxes.</title>
        <authorList>
            <person name="Altshuler I."/>
            <person name="Hamel J."/>
            <person name="Turney S."/>
            <person name="Magnuson E."/>
            <person name="Levesque R."/>
            <person name="Greer C."/>
            <person name="Whyte L.G."/>
        </authorList>
    </citation>
    <scope>NUCLEOTIDE SEQUENCE [LARGE SCALE GENOMIC DNA]</scope>
    <source>
        <strain evidence="2 3">S9.3B</strain>
    </source>
</reference>
<accession>A0A502GFS1</accession>
<organism evidence="2 3">
    <name type="scientific">Muricoccus nepalensis</name>
    <dbReference type="NCBI Taxonomy" id="1854500"/>
    <lineage>
        <taxon>Bacteria</taxon>
        <taxon>Pseudomonadati</taxon>
        <taxon>Pseudomonadota</taxon>
        <taxon>Alphaproteobacteria</taxon>
        <taxon>Acetobacterales</taxon>
        <taxon>Roseomonadaceae</taxon>
        <taxon>Muricoccus</taxon>
    </lineage>
</organism>
<evidence type="ECO:0000256" key="1">
    <source>
        <dbReference type="SAM" id="SignalP"/>
    </source>
</evidence>
<evidence type="ECO:0000313" key="3">
    <source>
        <dbReference type="Proteomes" id="UP000317078"/>
    </source>
</evidence>
<keyword evidence="1" id="KW-0732">Signal</keyword>
<feature type="signal peptide" evidence="1">
    <location>
        <begin position="1"/>
        <end position="28"/>
    </location>
</feature>
<dbReference type="EMBL" id="RCZP01000001">
    <property type="protein sequence ID" value="TPG61157.1"/>
    <property type="molecule type" value="Genomic_DNA"/>
</dbReference>
<dbReference type="AlphaFoldDB" id="A0A502GFS1"/>
<proteinExistence type="predicted"/>
<evidence type="ECO:0000313" key="2">
    <source>
        <dbReference type="EMBL" id="TPG61157.1"/>
    </source>
</evidence>
<feature type="chain" id="PRO_5021268314" evidence="1">
    <location>
        <begin position="29"/>
        <end position="261"/>
    </location>
</feature>
<keyword evidence="3" id="KW-1185">Reference proteome</keyword>
<protein>
    <submittedName>
        <fullName evidence="2">Uncharacterized protein</fullName>
    </submittedName>
</protein>
<gene>
    <name evidence="2" type="ORF">EAH89_00930</name>
</gene>
<dbReference type="Proteomes" id="UP000317078">
    <property type="component" value="Unassembled WGS sequence"/>
</dbReference>
<comment type="caution">
    <text evidence="2">The sequence shown here is derived from an EMBL/GenBank/DDBJ whole genome shotgun (WGS) entry which is preliminary data.</text>
</comment>
<name>A0A502GFS1_9PROT</name>
<sequence length="261" mass="24799">MAAAVSAAALAATARTVIVAIASAPACASEGMPAAYQRALLRAARAGAASSGVAGSVAGGIGVSEPARCSSGATGPRPRGLLAAASPAGWTGREAARRGAGLVFGASAFLVEAARRVLAGDAPLAKAGRALRFAGRSAAAALPAPRRAGFAVAVPAARFDVAGPVLRAVVAFAAAARPALAVAAGAFVAPVLRGAAFAGAGFAARALAGSLLAAAAGLRFAAVGLGVAAAARDRRLASGAGAALSLSRGVFAMGITLLDQA</sequence>